<accession>A0A5B7HP54</accession>
<dbReference type="AlphaFoldDB" id="A0A5B7HP54"/>
<comment type="caution">
    <text evidence="1">The sequence shown here is derived from an EMBL/GenBank/DDBJ whole genome shotgun (WGS) entry which is preliminary data.</text>
</comment>
<dbReference type="Proteomes" id="UP000324222">
    <property type="component" value="Unassembled WGS sequence"/>
</dbReference>
<protein>
    <submittedName>
        <fullName evidence="1">Uncharacterized protein</fullName>
    </submittedName>
</protein>
<organism evidence="1 2">
    <name type="scientific">Portunus trituberculatus</name>
    <name type="common">Swimming crab</name>
    <name type="synonym">Neptunus trituberculatus</name>
    <dbReference type="NCBI Taxonomy" id="210409"/>
    <lineage>
        <taxon>Eukaryota</taxon>
        <taxon>Metazoa</taxon>
        <taxon>Ecdysozoa</taxon>
        <taxon>Arthropoda</taxon>
        <taxon>Crustacea</taxon>
        <taxon>Multicrustacea</taxon>
        <taxon>Malacostraca</taxon>
        <taxon>Eumalacostraca</taxon>
        <taxon>Eucarida</taxon>
        <taxon>Decapoda</taxon>
        <taxon>Pleocyemata</taxon>
        <taxon>Brachyura</taxon>
        <taxon>Eubrachyura</taxon>
        <taxon>Portunoidea</taxon>
        <taxon>Portunidae</taxon>
        <taxon>Portuninae</taxon>
        <taxon>Portunus</taxon>
    </lineage>
</organism>
<evidence type="ECO:0000313" key="2">
    <source>
        <dbReference type="Proteomes" id="UP000324222"/>
    </source>
</evidence>
<dbReference type="EMBL" id="VSRR010038463">
    <property type="protein sequence ID" value="MPC74210.1"/>
    <property type="molecule type" value="Genomic_DNA"/>
</dbReference>
<keyword evidence="2" id="KW-1185">Reference proteome</keyword>
<proteinExistence type="predicted"/>
<gene>
    <name evidence="1" type="ORF">E2C01_068562</name>
</gene>
<reference evidence="1 2" key="1">
    <citation type="submission" date="2019-05" db="EMBL/GenBank/DDBJ databases">
        <title>Another draft genome of Portunus trituberculatus and its Hox gene families provides insights of decapod evolution.</title>
        <authorList>
            <person name="Jeong J.-H."/>
            <person name="Song I."/>
            <person name="Kim S."/>
            <person name="Choi T."/>
            <person name="Kim D."/>
            <person name="Ryu S."/>
            <person name="Kim W."/>
        </authorList>
    </citation>
    <scope>NUCLEOTIDE SEQUENCE [LARGE SCALE GENOMIC DNA]</scope>
    <source>
        <tissue evidence="1">Muscle</tissue>
    </source>
</reference>
<sequence length="142" mass="15899">MERQQALQTPQWQSQHAAARRAIEKTCVDGCSREKDKIKRGSISSMRKKEQRHKAFECGHPCKCTSGYSRRPLKTKPQRWSSLKERLPSGARAAAAAVSAFHGVWLPSHARCLARFLQADCILLSDRSSDLDRHSSPPSAVC</sequence>
<evidence type="ECO:0000313" key="1">
    <source>
        <dbReference type="EMBL" id="MPC74210.1"/>
    </source>
</evidence>
<name>A0A5B7HP54_PORTR</name>